<dbReference type="CDD" id="cd02021">
    <property type="entry name" value="GntK"/>
    <property type="match status" value="1"/>
</dbReference>
<evidence type="ECO:0000313" key="11">
    <source>
        <dbReference type="EMBL" id="RBP97353.1"/>
    </source>
</evidence>
<dbReference type="SUPFAM" id="SSF52540">
    <property type="entry name" value="P-loop containing nucleoside triphosphate hydrolases"/>
    <property type="match status" value="1"/>
</dbReference>
<comment type="similarity">
    <text evidence="2 10">Belongs to the gluconokinase GntK/GntV family.</text>
</comment>
<dbReference type="GO" id="GO:0005737">
    <property type="term" value="C:cytoplasm"/>
    <property type="evidence" value="ECO:0007669"/>
    <property type="project" value="TreeGrafter"/>
</dbReference>
<evidence type="ECO:0000256" key="6">
    <source>
        <dbReference type="ARBA" id="ARBA00022777"/>
    </source>
</evidence>
<evidence type="ECO:0000256" key="1">
    <source>
        <dbReference type="ARBA" id="ARBA00004761"/>
    </source>
</evidence>
<sequence length="201" mass="22578">MENTVPPGYLDGKTPILVIMGVAGCGKTTMNTELSQKLGWDMAEADDFHPQANIDKMAQGIPLDDDDRWPWLDKIHDWIEDHIRRGVPGTVTCSALKRSYRDKLRMPGVIFIHLAGDYDVIMARLSQRKGHFMKPDMLKSQFDTLESLGPDEIHVTIDVDRQASPQTESEEVIDALGLECTADAHTEAVEAERARQAKRNH</sequence>
<evidence type="ECO:0000256" key="3">
    <source>
        <dbReference type="ARBA" id="ARBA00012054"/>
    </source>
</evidence>
<dbReference type="PANTHER" id="PTHR43442:SF3">
    <property type="entry name" value="GLUCONOKINASE-RELATED"/>
    <property type="match status" value="1"/>
</dbReference>
<dbReference type="OrthoDB" id="9795716at2"/>
<dbReference type="InterPro" id="IPR027417">
    <property type="entry name" value="P-loop_NTPase"/>
</dbReference>
<comment type="caution">
    <text evidence="11">The sequence shown here is derived from an EMBL/GenBank/DDBJ whole genome shotgun (WGS) entry which is preliminary data.</text>
</comment>
<comment type="catalytic activity">
    <reaction evidence="9 10">
        <text>D-gluconate + ATP = 6-phospho-D-gluconate + ADP + H(+)</text>
        <dbReference type="Rhea" id="RHEA:19433"/>
        <dbReference type="ChEBI" id="CHEBI:15378"/>
        <dbReference type="ChEBI" id="CHEBI:18391"/>
        <dbReference type="ChEBI" id="CHEBI:30616"/>
        <dbReference type="ChEBI" id="CHEBI:58759"/>
        <dbReference type="ChEBI" id="CHEBI:456216"/>
        <dbReference type="EC" id="2.7.1.12"/>
    </reaction>
</comment>
<reference evidence="11 12" key="1">
    <citation type="submission" date="2017-10" db="EMBL/GenBank/DDBJ databases">
        <title>Bifidobacterium xylocopum sp. nov. and Bifidobacterium aemilianum sp. nov., from the carpenter bee (Xylocopa violacea) digestive tract.</title>
        <authorList>
            <person name="Alberoni D."/>
            <person name="Baffoni L."/>
            <person name="Di Gioia D."/>
            <person name="Gaggia F."/>
            <person name="Biavati B."/>
        </authorList>
    </citation>
    <scope>NUCLEOTIDE SEQUENCE [LARGE SCALE GENOMIC DNA]</scope>
    <source>
        <strain evidence="11 12">XV10</strain>
    </source>
</reference>
<evidence type="ECO:0000256" key="4">
    <source>
        <dbReference type="ARBA" id="ARBA00022679"/>
    </source>
</evidence>
<evidence type="ECO:0000256" key="2">
    <source>
        <dbReference type="ARBA" id="ARBA00008420"/>
    </source>
</evidence>
<dbReference type="Gene3D" id="3.40.50.300">
    <property type="entry name" value="P-loop containing nucleotide triphosphate hydrolases"/>
    <property type="match status" value="1"/>
</dbReference>
<dbReference type="GO" id="GO:0019521">
    <property type="term" value="P:D-gluconate metabolic process"/>
    <property type="evidence" value="ECO:0007669"/>
    <property type="project" value="UniProtKB-KW"/>
</dbReference>
<keyword evidence="12" id="KW-1185">Reference proteome</keyword>
<protein>
    <recommendedName>
        <fullName evidence="3 10">Gluconokinase</fullName>
        <ecNumber evidence="3 10">2.7.1.12</ecNumber>
    </recommendedName>
</protein>
<dbReference type="PANTHER" id="PTHR43442">
    <property type="entry name" value="GLUCONOKINASE-RELATED"/>
    <property type="match status" value="1"/>
</dbReference>
<dbReference type="NCBIfam" id="TIGR01313">
    <property type="entry name" value="therm_gnt_kin"/>
    <property type="match status" value="1"/>
</dbReference>
<accession>A0A366K8A7</accession>
<dbReference type="EC" id="2.7.1.12" evidence="3 10"/>
<name>A0A366K8A7_9BIFI</name>
<evidence type="ECO:0000256" key="10">
    <source>
        <dbReference type="RuleBase" id="RU363066"/>
    </source>
</evidence>
<evidence type="ECO:0000256" key="9">
    <source>
        <dbReference type="ARBA" id="ARBA00048090"/>
    </source>
</evidence>
<evidence type="ECO:0000256" key="7">
    <source>
        <dbReference type="ARBA" id="ARBA00022840"/>
    </source>
</evidence>
<proteinExistence type="inferred from homology"/>
<comment type="pathway">
    <text evidence="1">Carbohydrate acid metabolism.</text>
</comment>
<evidence type="ECO:0000256" key="5">
    <source>
        <dbReference type="ARBA" id="ARBA00022741"/>
    </source>
</evidence>
<evidence type="ECO:0000256" key="8">
    <source>
        <dbReference type="ARBA" id="ARBA00023064"/>
    </source>
</evidence>
<keyword evidence="4 10" id="KW-0808">Transferase</keyword>
<keyword evidence="6 10" id="KW-0418">Kinase</keyword>
<keyword evidence="7 10" id="KW-0067">ATP-binding</keyword>
<dbReference type="Proteomes" id="UP000252530">
    <property type="component" value="Unassembled WGS sequence"/>
</dbReference>
<dbReference type="EMBL" id="PDCG01000008">
    <property type="protein sequence ID" value="RBP97353.1"/>
    <property type="molecule type" value="Genomic_DNA"/>
</dbReference>
<keyword evidence="8" id="KW-0311">Gluconate utilization</keyword>
<dbReference type="AlphaFoldDB" id="A0A366K8A7"/>
<keyword evidence="5 10" id="KW-0547">Nucleotide-binding</keyword>
<dbReference type="FunFam" id="3.40.50.300:FF:000522">
    <property type="entry name" value="Gluconokinase"/>
    <property type="match status" value="1"/>
</dbReference>
<evidence type="ECO:0000313" key="12">
    <source>
        <dbReference type="Proteomes" id="UP000252530"/>
    </source>
</evidence>
<gene>
    <name evidence="11" type="ORF">CRD60_07340</name>
</gene>
<dbReference type="GO" id="GO:0005524">
    <property type="term" value="F:ATP binding"/>
    <property type="evidence" value="ECO:0007669"/>
    <property type="project" value="UniProtKB-KW"/>
</dbReference>
<dbReference type="GO" id="GO:0046316">
    <property type="term" value="F:gluconokinase activity"/>
    <property type="evidence" value="ECO:0007669"/>
    <property type="project" value="UniProtKB-EC"/>
</dbReference>
<organism evidence="11 12">
    <name type="scientific">Bifidobacterium aemilianum</name>
    <dbReference type="NCBI Taxonomy" id="2493120"/>
    <lineage>
        <taxon>Bacteria</taxon>
        <taxon>Bacillati</taxon>
        <taxon>Actinomycetota</taxon>
        <taxon>Actinomycetes</taxon>
        <taxon>Bifidobacteriales</taxon>
        <taxon>Bifidobacteriaceae</taxon>
        <taxon>Bifidobacterium</taxon>
    </lineage>
</organism>
<dbReference type="Pfam" id="PF01202">
    <property type="entry name" value="SKI"/>
    <property type="match status" value="1"/>
</dbReference>
<dbReference type="InterPro" id="IPR031322">
    <property type="entry name" value="Shikimate/glucono_kinase"/>
</dbReference>
<dbReference type="InterPro" id="IPR006001">
    <property type="entry name" value="Therm_gnt_kin"/>
</dbReference>